<gene>
    <name evidence="7" type="ORF">C7438_1450</name>
</gene>
<keyword evidence="7" id="KW-0540">Nuclease</keyword>
<dbReference type="SUPFAM" id="SSF52540">
    <property type="entry name" value="P-loop containing nucleoside triphosphate hydrolases"/>
    <property type="match status" value="1"/>
</dbReference>
<evidence type="ECO:0000256" key="3">
    <source>
        <dbReference type="ARBA" id="ARBA00013368"/>
    </source>
</evidence>
<feature type="region of interest" description="Disordered" evidence="5">
    <location>
        <begin position="635"/>
        <end position="689"/>
    </location>
</feature>
<feature type="coiled-coil region" evidence="4">
    <location>
        <begin position="188"/>
        <end position="247"/>
    </location>
</feature>
<evidence type="ECO:0000313" key="7">
    <source>
        <dbReference type="EMBL" id="RKQ84270.1"/>
    </source>
</evidence>
<evidence type="ECO:0000256" key="1">
    <source>
        <dbReference type="ARBA" id="ARBA00006930"/>
    </source>
</evidence>
<comment type="similarity">
    <text evidence="1">Belongs to the SMC family. SbcC subfamily.</text>
</comment>
<dbReference type="PANTHER" id="PTHR32114:SF2">
    <property type="entry name" value="ABC TRANSPORTER ABCH.3"/>
    <property type="match status" value="1"/>
</dbReference>
<protein>
    <recommendedName>
        <fullName evidence="3">Nuclease SbcCD subunit C</fullName>
    </recommendedName>
</protein>
<dbReference type="Gene3D" id="3.40.50.300">
    <property type="entry name" value="P-loop containing nucleotide triphosphate hydrolases"/>
    <property type="match status" value="2"/>
</dbReference>
<dbReference type="InterPro" id="IPR027417">
    <property type="entry name" value="P-loop_NTPase"/>
</dbReference>
<dbReference type="Pfam" id="PF13558">
    <property type="entry name" value="SbcC_Walker_B"/>
    <property type="match status" value="1"/>
</dbReference>
<keyword evidence="7" id="KW-0269">Exonuclease</keyword>
<dbReference type="Proteomes" id="UP000267019">
    <property type="component" value="Unassembled WGS sequence"/>
</dbReference>
<dbReference type="OrthoDB" id="9795626at2"/>
<sequence>MRPHRLRLDGIHSYADPAEVDFSRLKSGVFGIFGPTGSGKSTLLDAITLALYGSVDRSSRSRGVIHVARDEAYVAFTFSLEEGGNEVLYHVEREFRRSTGGDPFSVATRAARLLRRAPGEPRWVPLADRVREVDAAVRELLGLHEDDFLRSVILPQGRFAEFLTLAPAERKGMLERLFALERYGKDLYEKVKRRLETVEGELKVLEAEFRSLGDTSEEALSALRGEIRATEDELTRVREKLTALDGELLLLGRVQEALEGWAAHAEELLRREGEVPAARERERRLRQEEFLLTLVPHAERLEDRRNALAELGQALERAQAEAENASAQKEELQRAVDAHRADGERDRRRLVELGLRLRQLREARERLEEIFVRGKDARENLERTKDQLRHIEERRQKLEEERERSAQAEREAEAEKARLEPFLAREGELRAAERERWKIEEMRKRLRERAQDLRNLGARLGALAFRTPDGLPDLRARLSRWENAYREAHADERRLTERRERLAEAALFLRQRLERREREIEAEHERLWAAHFARKLVPGAPCPVCGSTHHPSPAKPPAGFALWDAAAVGYGRADSEKLPPEDAVLEAERRIRELLFAARELEQRLRHLEFSQGLEILKARSETVSEILAEARDLLPPHLRPSPADETDEGEGGSELSCASEDAGTNPPSTATRGDFASGGFPLTADRSTSDEGELDALAWEVSALEDDWRDAFARRLELEKGLDSLVQSAQSLRERMRETKEEWERRAELLAAAAKELRSARSTWTERHRNIPYSEVDRLLRELEAHRKAADAAETRRKAAAEKRRALEDEAKHLQEEWASLNAESARLEQELESLRKEYARDAKRIHEEWAKLAGELSSFPPLRASLEASFEAVSLPARAKPLPAQAAPPPEAEGRKRPAFPPSEVLQRLEGEVARFVDELEKRGKTLEDALRKAEEAHREAVVRYERTLASLRAAETAKAEAEEEWRSALEQGTPEGLTPPSPRDLLAAYRSGHLDPDRIRAEREALEEFERLRNEARIRFHAASRLLEERLREAPHFPGSEELALLVEGFEVELPDVVTGAKRILRTLEEHLAARERERAEREREKEELQLRLGSLQNRLDELEKNRRRAAELLEEQKKRSRTRELLKTLEHLVQGRALVEFLGREHLEHLVVDAGAHLRFLSRGRYDLAVDESGTFLVRDYTHGGLERPASTLSGGERFLASLSLALALSRTVQLRGRHPLRFFFLDEGFGGLDPEALNTALTALERLETHEMLVGVISHVPEVRERISRRILVDPPEAGGRGSHLRFEGF</sequence>
<reference evidence="7 8" key="1">
    <citation type="submission" date="2018-10" db="EMBL/GenBank/DDBJ databases">
        <title>Genomic Encyclopedia of Type Strains, Phase IV (KMG-IV): sequencing the most valuable type-strain genomes for metagenomic binning, comparative biology and taxonomic classification.</title>
        <authorList>
            <person name="Goeker M."/>
        </authorList>
    </citation>
    <scope>NUCLEOTIDE SEQUENCE [LARGE SCALE GENOMIC DNA]</scope>
    <source>
        <strain evidence="7 8">DSM 22653</strain>
    </source>
</reference>
<feature type="region of interest" description="Disordered" evidence="5">
    <location>
        <begin position="396"/>
        <end position="415"/>
    </location>
</feature>
<feature type="domain" description="Rad50/SbcC-type AAA" evidence="6">
    <location>
        <begin position="5"/>
        <end position="211"/>
    </location>
</feature>
<evidence type="ECO:0000256" key="2">
    <source>
        <dbReference type="ARBA" id="ARBA00011322"/>
    </source>
</evidence>
<keyword evidence="4" id="KW-0175">Coiled coil</keyword>
<comment type="subunit">
    <text evidence="2">Heterodimer of SbcC and SbcD.</text>
</comment>
<evidence type="ECO:0000256" key="4">
    <source>
        <dbReference type="SAM" id="Coils"/>
    </source>
</evidence>
<accession>A0A660KU50</accession>
<evidence type="ECO:0000313" key="8">
    <source>
        <dbReference type="Proteomes" id="UP000267019"/>
    </source>
</evidence>
<comment type="caution">
    <text evidence="7">The sequence shown here is derived from an EMBL/GenBank/DDBJ whole genome shotgun (WGS) entry which is preliminary data.</text>
</comment>
<dbReference type="InterPro" id="IPR038729">
    <property type="entry name" value="Rad50/SbcC_AAA"/>
</dbReference>
<feature type="coiled-coil region" evidence="4">
    <location>
        <begin position="919"/>
        <end position="974"/>
    </location>
</feature>
<name>A0A660KU50_9BACL</name>
<dbReference type="GO" id="GO:0016887">
    <property type="term" value="F:ATP hydrolysis activity"/>
    <property type="evidence" value="ECO:0007669"/>
    <property type="project" value="InterPro"/>
</dbReference>
<feature type="region of interest" description="Disordered" evidence="5">
    <location>
        <begin position="883"/>
        <end position="903"/>
    </location>
</feature>
<evidence type="ECO:0000256" key="5">
    <source>
        <dbReference type="SAM" id="MobiDB-lite"/>
    </source>
</evidence>
<dbReference type="Pfam" id="PF13476">
    <property type="entry name" value="AAA_23"/>
    <property type="match status" value="1"/>
</dbReference>
<feature type="coiled-coil region" evidence="4">
    <location>
        <begin position="723"/>
        <end position="850"/>
    </location>
</feature>
<dbReference type="PANTHER" id="PTHR32114">
    <property type="entry name" value="ABC TRANSPORTER ABCH.3"/>
    <property type="match status" value="1"/>
</dbReference>
<proteinExistence type="inferred from homology"/>
<evidence type="ECO:0000259" key="6">
    <source>
        <dbReference type="Pfam" id="PF13476"/>
    </source>
</evidence>
<dbReference type="EMBL" id="RBIJ01000004">
    <property type="protein sequence ID" value="RKQ84270.1"/>
    <property type="molecule type" value="Genomic_DNA"/>
</dbReference>
<organism evidence="7 8">
    <name type="scientific">Brockia lithotrophica</name>
    <dbReference type="NCBI Taxonomy" id="933949"/>
    <lineage>
        <taxon>Bacteria</taxon>
        <taxon>Bacillati</taxon>
        <taxon>Bacillota</taxon>
        <taxon>Bacilli</taxon>
        <taxon>Bacillales</taxon>
        <taxon>Bacillales Family X. Incertae Sedis</taxon>
        <taxon>Brockia</taxon>
    </lineage>
</organism>
<dbReference type="GO" id="GO:0004527">
    <property type="term" value="F:exonuclease activity"/>
    <property type="evidence" value="ECO:0007669"/>
    <property type="project" value="UniProtKB-KW"/>
</dbReference>
<keyword evidence="8" id="KW-1185">Reference proteome</keyword>
<feature type="coiled-coil region" evidence="4">
    <location>
        <begin position="1068"/>
        <end position="1123"/>
    </location>
</feature>
<dbReference type="RefSeq" id="WP_147402019.1">
    <property type="nucleotide sequence ID" value="NZ_RBIJ01000004.1"/>
</dbReference>
<keyword evidence="7" id="KW-0378">Hydrolase</keyword>
<dbReference type="GO" id="GO:0006302">
    <property type="term" value="P:double-strand break repair"/>
    <property type="evidence" value="ECO:0007669"/>
    <property type="project" value="InterPro"/>
</dbReference>